<dbReference type="GO" id="GO:0016747">
    <property type="term" value="F:acyltransferase activity, transferring groups other than amino-acyl groups"/>
    <property type="evidence" value="ECO:0007669"/>
    <property type="project" value="InterPro"/>
</dbReference>
<dbReference type="CDD" id="cd04301">
    <property type="entry name" value="NAT_SF"/>
    <property type="match status" value="1"/>
</dbReference>
<protein>
    <recommendedName>
        <fullName evidence="1">N-acetyltransferase domain-containing protein</fullName>
    </recommendedName>
</protein>
<dbReference type="EMBL" id="ONZF01000001">
    <property type="protein sequence ID" value="SPJ22618.1"/>
    <property type="molecule type" value="Genomic_DNA"/>
</dbReference>
<dbReference type="PROSITE" id="PS51186">
    <property type="entry name" value="GNAT"/>
    <property type="match status" value="1"/>
</dbReference>
<dbReference type="InterPro" id="IPR016181">
    <property type="entry name" value="Acyl_CoA_acyltransferase"/>
</dbReference>
<evidence type="ECO:0000259" key="1">
    <source>
        <dbReference type="PROSITE" id="PS51186"/>
    </source>
</evidence>
<accession>A0A2R8BR68</accession>
<keyword evidence="3" id="KW-1185">Reference proteome</keyword>
<gene>
    <name evidence="2" type="ORF">PAA8504_00413</name>
</gene>
<dbReference type="Pfam" id="PF00583">
    <property type="entry name" value="Acetyltransf_1"/>
    <property type="match status" value="1"/>
</dbReference>
<dbReference type="SUPFAM" id="SSF55729">
    <property type="entry name" value="Acyl-CoA N-acyltransferases (Nat)"/>
    <property type="match status" value="1"/>
</dbReference>
<sequence>MQQQDQTALASGTYDIPKGHLAVVVTHMVCAEAAEPRPQPPGVVLRREDRIEPEVYRMLFRMVGRDWLWTSRLMLEDDALVQILLDPSVTLYTLQGEDGPLGIVELDQNDSASPEISFFGLVPTAMGRGIGGWLMGHMQQRLFRGGADRIRLNTCTLDSPNALKFYMRSGFRAERRDVQVFPDPRAVGLLDEAAAPFVPRT</sequence>
<evidence type="ECO:0000313" key="3">
    <source>
        <dbReference type="Proteomes" id="UP000244912"/>
    </source>
</evidence>
<proteinExistence type="predicted"/>
<dbReference type="AlphaFoldDB" id="A0A2R8BR68"/>
<dbReference type="Gene3D" id="3.40.630.30">
    <property type="match status" value="1"/>
</dbReference>
<reference evidence="2 3" key="1">
    <citation type="submission" date="2018-03" db="EMBL/GenBank/DDBJ databases">
        <authorList>
            <person name="Keele B.F."/>
        </authorList>
    </citation>
    <scope>NUCLEOTIDE SEQUENCE [LARGE SCALE GENOMIC DNA]</scope>
    <source>
        <strain evidence="2 3">CECT 8504</strain>
    </source>
</reference>
<organism evidence="2 3">
    <name type="scientific">Palleronia abyssalis</name>
    <dbReference type="NCBI Taxonomy" id="1501240"/>
    <lineage>
        <taxon>Bacteria</taxon>
        <taxon>Pseudomonadati</taxon>
        <taxon>Pseudomonadota</taxon>
        <taxon>Alphaproteobacteria</taxon>
        <taxon>Rhodobacterales</taxon>
        <taxon>Roseobacteraceae</taxon>
        <taxon>Palleronia</taxon>
    </lineage>
</organism>
<dbReference type="Proteomes" id="UP000244912">
    <property type="component" value="Unassembled WGS sequence"/>
</dbReference>
<feature type="domain" description="N-acetyltransferase" evidence="1">
    <location>
        <begin position="43"/>
        <end position="196"/>
    </location>
</feature>
<name>A0A2R8BR68_9RHOB</name>
<dbReference type="InterPro" id="IPR000182">
    <property type="entry name" value="GNAT_dom"/>
</dbReference>
<dbReference type="RefSeq" id="WP_181375664.1">
    <property type="nucleotide sequence ID" value="NZ_ONZF01000001.1"/>
</dbReference>
<evidence type="ECO:0000313" key="2">
    <source>
        <dbReference type="EMBL" id="SPJ22618.1"/>
    </source>
</evidence>